<evidence type="ECO:0000313" key="1">
    <source>
        <dbReference type="EMBL" id="TNN22158.1"/>
    </source>
</evidence>
<dbReference type="EMBL" id="SRLO01023927">
    <property type="protein sequence ID" value="TNN22158.1"/>
    <property type="molecule type" value="Genomic_DNA"/>
</dbReference>
<accession>A0A4Z2E0B3</accession>
<evidence type="ECO:0000313" key="2">
    <source>
        <dbReference type="Proteomes" id="UP000314294"/>
    </source>
</evidence>
<reference evidence="1 2" key="1">
    <citation type="submission" date="2019-03" db="EMBL/GenBank/DDBJ databases">
        <title>First draft genome of Liparis tanakae, snailfish: a comprehensive survey of snailfish specific genes.</title>
        <authorList>
            <person name="Kim W."/>
            <person name="Song I."/>
            <person name="Jeong J.-H."/>
            <person name="Kim D."/>
            <person name="Kim S."/>
            <person name="Ryu S."/>
            <person name="Song J.Y."/>
            <person name="Lee S.K."/>
        </authorList>
    </citation>
    <scope>NUCLEOTIDE SEQUENCE [LARGE SCALE GENOMIC DNA]</scope>
    <source>
        <tissue evidence="1">Muscle</tissue>
    </source>
</reference>
<gene>
    <name evidence="1" type="ORF">EYF80_067728</name>
</gene>
<name>A0A4Z2E0B3_9TELE</name>
<organism evidence="1 2">
    <name type="scientific">Liparis tanakae</name>
    <name type="common">Tanaka's snailfish</name>
    <dbReference type="NCBI Taxonomy" id="230148"/>
    <lineage>
        <taxon>Eukaryota</taxon>
        <taxon>Metazoa</taxon>
        <taxon>Chordata</taxon>
        <taxon>Craniata</taxon>
        <taxon>Vertebrata</taxon>
        <taxon>Euteleostomi</taxon>
        <taxon>Actinopterygii</taxon>
        <taxon>Neopterygii</taxon>
        <taxon>Teleostei</taxon>
        <taxon>Neoteleostei</taxon>
        <taxon>Acanthomorphata</taxon>
        <taxon>Eupercaria</taxon>
        <taxon>Perciformes</taxon>
        <taxon>Cottioidei</taxon>
        <taxon>Cottales</taxon>
        <taxon>Liparidae</taxon>
        <taxon>Liparis</taxon>
    </lineage>
</organism>
<sequence length="67" mass="7740">MVDRRLKQPTISPTFPGVQTVKRRRSSGFSFKFDSDTIGRRITFLLLKFIRLRNIEPPKPLRPLGGV</sequence>
<protein>
    <submittedName>
        <fullName evidence="1">Uncharacterized protein</fullName>
    </submittedName>
</protein>
<dbReference type="Proteomes" id="UP000314294">
    <property type="component" value="Unassembled WGS sequence"/>
</dbReference>
<comment type="caution">
    <text evidence="1">The sequence shown here is derived from an EMBL/GenBank/DDBJ whole genome shotgun (WGS) entry which is preliminary data.</text>
</comment>
<dbReference type="AlphaFoldDB" id="A0A4Z2E0B3"/>
<proteinExistence type="predicted"/>
<keyword evidence="2" id="KW-1185">Reference proteome</keyword>